<organism evidence="2 3">
    <name type="scientific">Sulfuriroseicoccus oceanibius</name>
    <dbReference type="NCBI Taxonomy" id="2707525"/>
    <lineage>
        <taxon>Bacteria</taxon>
        <taxon>Pseudomonadati</taxon>
        <taxon>Verrucomicrobiota</taxon>
        <taxon>Verrucomicrobiia</taxon>
        <taxon>Verrucomicrobiales</taxon>
        <taxon>Verrucomicrobiaceae</taxon>
        <taxon>Sulfuriroseicoccus</taxon>
    </lineage>
</organism>
<dbReference type="AlphaFoldDB" id="A0A6B3LA47"/>
<name>A0A6B3LA47_9BACT</name>
<dbReference type="KEGG" id="soa:G3M56_005995"/>
<evidence type="ECO:0000313" key="2">
    <source>
        <dbReference type="EMBL" id="QQL46131.1"/>
    </source>
</evidence>
<dbReference type="Pfam" id="PF07589">
    <property type="entry name" value="PEP-CTERM"/>
    <property type="match status" value="1"/>
</dbReference>
<keyword evidence="3" id="KW-1185">Reference proteome</keyword>
<dbReference type="RefSeq" id="WP_164362825.1">
    <property type="nucleotide sequence ID" value="NZ_CP066776.1"/>
</dbReference>
<protein>
    <submittedName>
        <fullName evidence="2">PEP-CTERM sorting domain-containing protein</fullName>
    </submittedName>
</protein>
<dbReference type="InterPro" id="IPR013424">
    <property type="entry name" value="Ice-binding_C"/>
</dbReference>
<accession>A0A6B3LA47</accession>
<dbReference type="NCBIfam" id="TIGR02595">
    <property type="entry name" value="PEP_CTERM"/>
    <property type="match status" value="1"/>
</dbReference>
<sequence>MKTITHIALTLSASIATASAATILSTGDLNNPTGSDRGNWHYQSASLNDSGFTTSGDALTESVALQSVSFIRYSGGGATTGDIHLALLTSPTDLTSVVASSVNTIDVTNTATNAIMTWNFSGETISSSTEYFYAFYSDTSGDGTIGTGDTDADARIWNIAPAPLSGTLRNAPSGGISTTGSSAYMEINVTAVPEPSSTALLSLGALTAILRRRK</sequence>
<feature type="domain" description="Ice-binding protein C-terminal" evidence="1">
    <location>
        <begin position="191"/>
        <end position="213"/>
    </location>
</feature>
<proteinExistence type="predicted"/>
<evidence type="ECO:0000313" key="3">
    <source>
        <dbReference type="Proteomes" id="UP000475117"/>
    </source>
</evidence>
<evidence type="ECO:0000259" key="1">
    <source>
        <dbReference type="Pfam" id="PF07589"/>
    </source>
</evidence>
<gene>
    <name evidence="2" type="ORF">G3M56_005995</name>
</gene>
<dbReference type="EMBL" id="CP066776">
    <property type="protein sequence ID" value="QQL46131.1"/>
    <property type="molecule type" value="Genomic_DNA"/>
</dbReference>
<dbReference type="Proteomes" id="UP000475117">
    <property type="component" value="Chromosome"/>
</dbReference>
<reference evidence="2 3" key="1">
    <citation type="submission" date="2020-12" db="EMBL/GenBank/DDBJ databases">
        <title>Sulforoseuscoccus oceanibium gen. nov., sp. nov., a representative of the phylum Verrucomicrobia with special cytoplasmic membrane, and proposal of Sulforoseuscoccusaceae fam. nov.</title>
        <authorList>
            <person name="Xi F."/>
        </authorList>
    </citation>
    <scope>NUCLEOTIDE SEQUENCE [LARGE SCALE GENOMIC DNA]</scope>
    <source>
        <strain evidence="2 3">T37</strain>
    </source>
</reference>